<dbReference type="InterPro" id="IPR010979">
    <property type="entry name" value="Ribosomal_uS13-like_H2TH"/>
</dbReference>
<evidence type="ECO:0000256" key="7">
    <source>
        <dbReference type="ARBA" id="ARBA00022801"/>
    </source>
</evidence>
<keyword evidence="5 15" id="KW-0227">DNA damage</keyword>
<keyword evidence="19" id="KW-1185">Reference proteome</keyword>
<evidence type="ECO:0000256" key="2">
    <source>
        <dbReference type="ARBA" id="ARBA00009409"/>
    </source>
</evidence>
<protein>
    <recommendedName>
        <fullName evidence="15">Formamidopyrimidine-DNA glycosylase</fullName>
        <shortName evidence="15">Fapy-DNA glycosylase</shortName>
        <ecNumber evidence="15">3.2.2.23</ecNumber>
    </recommendedName>
    <alternativeName>
        <fullName evidence="15">DNA-(apurinic or apyrimidinic site) lyase MutM</fullName>
        <shortName evidence="15">AP lyase MutM</shortName>
        <ecNumber evidence="15">4.2.99.18</ecNumber>
    </alternativeName>
</protein>
<evidence type="ECO:0000256" key="10">
    <source>
        <dbReference type="ARBA" id="ARBA00023204"/>
    </source>
</evidence>
<dbReference type="Gene3D" id="1.10.8.50">
    <property type="match status" value="1"/>
</dbReference>
<dbReference type="SUPFAM" id="SSF57716">
    <property type="entry name" value="Glucocorticoid receptor-like (DNA-binding domain)"/>
    <property type="match status" value="1"/>
</dbReference>
<feature type="active site" description="Schiff-base intermediate with DNA" evidence="15">
    <location>
        <position position="2"/>
    </location>
</feature>
<dbReference type="Proteomes" id="UP000233293">
    <property type="component" value="Unassembled WGS sequence"/>
</dbReference>
<evidence type="ECO:0000256" key="4">
    <source>
        <dbReference type="ARBA" id="ARBA00022723"/>
    </source>
</evidence>
<dbReference type="PROSITE" id="PS51068">
    <property type="entry name" value="FPG_CAT"/>
    <property type="match status" value="1"/>
</dbReference>
<dbReference type="NCBIfam" id="TIGR00577">
    <property type="entry name" value="fpg"/>
    <property type="match status" value="1"/>
</dbReference>
<dbReference type="GO" id="GO:0006284">
    <property type="term" value="P:base-excision repair"/>
    <property type="evidence" value="ECO:0007669"/>
    <property type="project" value="InterPro"/>
</dbReference>
<evidence type="ECO:0000256" key="11">
    <source>
        <dbReference type="ARBA" id="ARBA00023239"/>
    </source>
</evidence>
<feature type="binding site" evidence="15">
    <location>
        <position position="93"/>
    </location>
    <ligand>
        <name>DNA</name>
        <dbReference type="ChEBI" id="CHEBI:16991"/>
    </ligand>
</feature>
<dbReference type="GO" id="GO:0008270">
    <property type="term" value="F:zinc ion binding"/>
    <property type="evidence" value="ECO:0007669"/>
    <property type="project" value="UniProtKB-UniRule"/>
</dbReference>
<feature type="domain" description="FPG-type" evidence="16">
    <location>
        <begin position="240"/>
        <end position="276"/>
    </location>
</feature>
<dbReference type="GO" id="GO:0034039">
    <property type="term" value="F:8-oxo-7,8-dihydroguanine DNA N-glycosylase activity"/>
    <property type="evidence" value="ECO:0007669"/>
    <property type="project" value="TreeGrafter"/>
</dbReference>
<evidence type="ECO:0000313" key="19">
    <source>
        <dbReference type="Proteomes" id="UP000233293"/>
    </source>
</evidence>
<evidence type="ECO:0000256" key="15">
    <source>
        <dbReference type="HAMAP-Rule" id="MF_00103"/>
    </source>
</evidence>
<evidence type="ECO:0000256" key="14">
    <source>
        <dbReference type="ARBA" id="ARBA00044632"/>
    </source>
</evidence>
<evidence type="ECO:0000256" key="12">
    <source>
        <dbReference type="ARBA" id="ARBA00023268"/>
    </source>
</evidence>
<dbReference type="GO" id="GO:0140078">
    <property type="term" value="F:class I DNA-(apurinic or apyrimidinic site) endonuclease activity"/>
    <property type="evidence" value="ECO:0007669"/>
    <property type="project" value="UniProtKB-EC"/>
</dbReference>
<dbReference type="EC" id="3.2.2.23" evidence="15"/>
<dbReference type="SMART" id="SM00898">
    <property type="entry name" value="Fapy_DNA_glyco"/>
    <property type="match status" value="1"/>
</dbReference>
<dbReference type="PANTHER" id="PTHR22993:SF9">
    <property type="entry name" value="FORMAMIDOPYRIMIDINE-DNA GLYCOSYLASE"/>
    <property type="match status" value="1"/>
</dbReference>
<comment type="catalytic activity">
    <reaction evidence="14 15">
        <text>2'-deoxyribonucleotide-(2'-deoxyribose 5'-phosphate)-2'-deoxyribonucleotide-DNA = a 3'-end 2'-deoxyribonucleotide-(2,3-dehydro-2,3-deoxyribose 5'-phosphate)-DNA + a 5'-end 5'-phospho-2'-deoxyribonucleoside-DNA + H(+)</text>
        <dbReference type="Rhea" id="RHEA:66592"/>
        <dbReference type="Rhea" id="RHEA-COMP:13180"/>
        <dbReference type="Rhea" id="RHEA-COMP:16897"/>
        <dbReference type="Rhea" id="RHEA-COMP:17067"/>
        <dbReference type="ChEBI" id="CHEBI:15378"/>
        <dbReference type="ChEBI" id="CHEBI:136412"/>
        <dbReference type="ChEBI" id="CHEBI:157695"/>
        <dbReference type="ChEBI" id="CHEBI:167181"/>
        <dbReference type="EC" id="4.2.99.18"/>
    </reaction>
</comment>
<comment type="caution">
    <text evidence="18">The sequence shown here is derived from an EMBL/GenBank/DDBJ whole genome shotgun (WGS) entry which is preliminary data.</text>
</comment>
<comment type="function">
    <text evidence="15">Involved in base excision repair of DNA damaged by oxidation or by mutagenic agents. Acts as DNA glycosylase that recognizes and removes damaged bases. Has a preference for oxidized purines, such as 7,8-dihydro-8-oxoguanine (8-oxoG). Has AP (apurinic/apyrimidinic) lyase activity and introduces nicks in the DNA strand. Cleaves the DNA backbone by beta-delta elimination to generate a single-strand break at the site of the removed base with both 3'- and 5'-phosphates.</text>
</comment>
<dbReference type="InterPro" id="IPR000214">
    <property type="entry name" value="Znf_DNA_glyclase/AP_lyase"/>
</dbReference>
<evidence type="ECO:0000256" key="1">
    <source>
        <dbReference type="ARBA" id="ARBA00001668"/>
    </source>
</evidence>
<accession>A0A2N3PSL2</accession>
<keyword evidence="6 15" id="KW-0863">Zinc-finger</keyword>
<keyword evidence="9 15" id="KW-0238">DNA-binding</keyword>
<dbReference type="RefSeq" id="WP_101251881.1">
    <property type="nucleotide sequence ID" value="NZ_PIUM01000021.1"/>
</dbReference>
<dbReference type="SMART" id="SM01232">
    <property type="entry name" value="H2TH"/>
    <property type="match status" value="1"/>
</dbReference>
<reference evidence="19" key="1">
    <citation type="submission" date="2017-12" db="EMBL/GenBank/DDBJ databases">
        <title>Draft genome sequence of Telmatospirillum siberiense 26-4b1T, an acidotolerant peatland alphaproteobacterium potentially involved in sulfur cycling.</title>
        <authorList>
            <person name="Hausmann B."/>
            <person name="Pjevac P."/>
            <person name="Schreck K."/>
            <person name="Herbold C.W."/>
            <person name="Daims H."/>
            <person name="Wagner M."/>
            <person name="Pester M."/>
            <person name="Loy A."/>
        </authorList>
    </citation>
    <scope>NUCLEOTIDE SEQUENCE [LARGE SCALE GENOMIC DNA]</scope>
    <source>
        <strain evidence="19">26-4b1</strain>
    </source>
</reference>
<dbReference type="PANTHER" id="PTHR22993">
    <property type="entry name" value="FORMAMIDOPYRIMIDINE-DNA GLYCOSYLASE"/>
    <property type="match status" value="1"/>
</dbReference>
<evidence type="ECO:0000256" key="8">
    <source>
        <dbReference type="ARBA" id="ARBA00022833"/>
    </source>
</evidence>
<dbReference type="Gene3D" id="3.20.190.10">
    <property type="entry name" value="MutM-like, N-terminal"/>
    <property type="match status" value="1"/>
</dbReference>
<keyword evidence="13 15" id="KW-0326">Glycosidase</keyword>
<feature type="binding site" evidence="15">
    <location>
        <position position="112"/>
    </location>
    <ligand>
        <name>DNA</name>
        <dbReference type="ChEBI" id="CHEBI:16991"/>
    </ligand>
</feature>
<dbReference type="CDD" id="cd08966">
    <property type="entry name" value="EcFpg-like_N"/>
    <property type="match status" value="1"/>
</dbReference>
<evidence type="ECO:0000259" key="16">
    <source>
        <dbReference type="PROSITE" id="PS51066"/>
    </source>
</evidence>
<sequence>MPELPEVETVCRGLALALEGRLLTNARTYRAGLRRPFPPDFAERLRGRRVQTLSRRAKYLTLFLDDGWVWLAHLGMSGRMLIGPADGAEPGKHDHLIVETEEGQRVAYNDARRFGLMDLCPADELSRHPLLASLGPEPLDDAFTPAVLGAALAGRSGPIKTALLDQTLVAGIGNIYASEALFRAGIHPARPADEVGLKPLRRLVGAIKAVLTEAIAAGGSSLRDHRRPDGELGYFQHAFAVYDREGLPCPDCTCGEGIRRLVQSGRSTFYCPKRQR</sequence>
<feature type="active site" description="Proton donor" evidence="15">
    <location>
        <position position="3"/>
    </location>
</feature>
<comment type="similarity">
    <text evidence="2 15">Belongs to the FPG family.</text>
</comment>
<dbReference type="InterPro" id="IPR015886">
    <property type="entry name" value="H2TH_FPG"/>
</dbReference>
<dbReference type="Pfam" id="PF01149">
    <property type="entry name" value="Fapy_DNA_glyco"/>
    <property type="match status" value="1"/>
</dbReference>
<keyword evidence="7 15" id="KW-0378">Hydrolase</keyword>
<evidence type="ECO:0000256" key="6">
    <source>
        <dbReference type="ARBA" id="ARBA00022771"/>
    </source>
</evidence>
<comment type="subunit">
    <text evidence="3 15">Monomer.</text>
</comment>
<proteinExistence type="inferred from homology"/>
<dbReference type="SUPFAM" id="SSF46946">
    <property type="entry name" value="S13-like H2TH domain"/>
    <property type="match status" value="1"/>
</dbReference>
<dbReference type="FunFam" id="1.10.8.50:FF:000003">
    <property type="entry name" value="Formamidopyrimidine-DNA glycosylase"/>
    <property type="match status" value="1"/>
</dbReference>
<dbReference type="AlphaFoldDB" id="A0A2N3PSL2"/>
<keyword evidence="8 15" id="KW-0862">Zinc</keyword>
<keyword evidence="12 15" id="KW-0511">Multifunctional enzyme</keyword>
<feature type="binding site" evidence="15">
    <location>
        <position position="155"/>
    </location>
    <ligand>
        <name>DNA</name>
        <dbReference type="ChEBI" id="CHEBI:16991"/>
    </ligand>
</feature>
<evidence type="ECO:0000256" key="13">
    <source>
        <dbReference type="ARBA" id="ARBA00023295"/>
    </source>
</evidence>
<organism evidence="18 19">
    <name type="scientific">Telmatospirillum siberiense</name>
    <dbReference type="NCBI Taxonomy" id="382514"/>
    <lineage>
        <taxon>Bacteria</taxon>
        <taxon>Pseudomonadati</taxon>
        <taxon>Pseudomonadota</taxon>
        <taxon>Alphaproteobacteria</taxon>
        <taxon>Rhodospirillales</taxon>
        <taxon>Rhodospirillaceae</taxon>
        <taxon>Telmatospirillum</taxon>
    </lineage>
</organism>
<comment type="cofactor">
    <cofactor evidence="15">
        <name>Zn(2+)</name>
        <dbReference type="ChEBI" id="CHEBI:29105"/>
    </cofactor>
    <text evidence="15">Binds 1 zinc ion per subunit.</text>
</comment>
<dbReference type="Pfam" id="PF06831">
    <property type="entry name" value="H2TH"/>
    <property type="match status" value="1"/>
</dbReference>
<dbReference type="SUPFAM" id="SSF81624">
    <property type="entry name" value="N-terminal domain of MutM-like DNA repair proteins"/>
    <property type="match status" value="1"/>
</dbReference>
<dbReference type="HAMAP" id="MF_00103">
    <property type="entry name" value="Fapy_DNA_glycosyl"/>
    <property type="match status" value="1"/>
</dbReference>
<dbReference type="PROSITE" id="PS51066">
    <property type="entry name" value="ZF_FPG_2"/>
    <property type="match status" value="1"/>
</dbReference>
<name>A0A2N3PSL2_9PROT</name>
<dbReference type="NCBIfam" id="NF002211">
    <property type="entry name" value="PRK01103.1"/>
    <property type="match status" value="1"/>
</dbReference>
<keyword evidence="11 15" id="KW-0456">Lyase</keyword>
<evidence type="ECO:0000256" key="3">
    <source>
        <dbReference type="ARBA" id="ARBA00011245"/>
    </source>
</evidence>
<evidence type="ECO:0000313" key="18">
    <source>
        <dbReference type="EMBL" id="PKU23391.1"/>
    </source>
</evidence>
<dbReference type="InterPro" id="IPR020629">
    <property type="entry name" value="FPG_Glyclase"/>
</dbReference>
<dbReference type="OrthoDB" id="9800855at2"/>
<comment type="catalytic activity">
    <reaction evidence="1 15">
        <text>Hydrolysis of DNA containing ring-opened 7-methylguanine residues, releasing 2,6-diamino-4-hydroxy-5-(N-methyl)formamidopyrimidine.</text>
        <dbReference type="EC" id="3.2.2.23"/>
    </reaction>
</comment>
<gene>
    <name evidence="15" type="primary">mutM</name>
    <name evidence="15" type="synonym">fpg</name>
    <name evidence="18" type="ORF">CWS72_17115</name>
</gene>
<feature type="active site" description="Proton donor; for beta-elimination activity" evidence="15">
    <location>
        <position position="58"/>
    </location>
</feature>
<evidence type="ECO:0000256" key="5">
    <source>
        <dbReference type="ARBA" id="ARBA00022763"/>
    </source>
</evidence>
<dbReference type="InterPro" id="IPR035937">
    <property type="entry name" value="FPG_N"/>
</dbReference>
<evidence type="ECO:0000256" key="9">
    <source>
        <dbReference type="ARBA" id="ARBA00023125"/>
    </source>
</evidence>
<dbReference type="InterPro" id="IPR012319">
    <property type="entry name" value="FPG_cat"/>
</dbReference>
<dbReference type="EC" id="4.2.99.18" evidence="15"/>
<feature type="active site" description="Proton donor; for delta-elimination activity" evidence="15">
    <location>
        <position position="266"/>
    </location>
</feature>
<feature type="domain" description="Formamidopyrimidine-DNA glycosylase catalytic" evidence="17">
    <location>
        <begin position="2"/>
        <end position="115"/>
    </location>
</feature>
<dbReference type="GO" id="GO:0003684">
    <property type="term" value="F:damaged DNA binding"/>
    <property type="evidence" value="ECO:0007669"/>
    <property type="project" value="InterPro"/>
</dbReference>
<keyword evidence="4 15" id="KW-0479">Metal-binding</keyword>
<evidence type="ECO:0000259" key="17">
    <source>
        <dbReference type="PROSITE" id="PS51068"/>
    </source>
</evidence>
<dbReference type="EMBL" id="PIUM01000021">
    <property type="protein sequence ID" value="PKU23391.1"/>
    <property type="molecule type" value="Genomic_DNA"/>
</dbReference>
<keyword evidence="10 15" id="KW-0234">DNA repair</keyword>